<dbReference type="SUPFAM" id="SSF53756">
    <property type="entry name" value="UDP-Glycosyltransferase/glycogen phosphorylase"/>
    <property type="match status" value="1"/>
</dbReference>
<organism evidence="1 2">
    <name type="scientific">Glycomyces artemisiae</name>
    <dbReference type="NCBI Taxonomy" id="1076443"/>
    <lineage>
        <taxon>Bacteria</taxon>
        <taxon>Bacillati</taxon>
        <taxon>Actinomycetota</taxon>
        <taxon>Actinomycetes</taxon>
        <taxon>Glycomycetales</taxon>
        <taxon>Glycomycetaceae</taxon>
        <taxon>Glycomyces</taxon>
    </lineage>
</organism>
<dbReference type="EMBL" id="PVTJ01000005">
    <property type="protein sequence ID" value="PRY58656.1"/>
    <property type="molecule type" value="Genomic_DNA"/>
</dbReference>
<keyword evidence="1" id="KW-0808">Transferase</keyword>
<comment type="caution">
    <text evidence="1">The sequence shown here is derived from an EMBL/GenBank/DDBJ whole genome shotgun (WGS) entry which is preliminary data.</text>
</comment>
<dbReference type="CDD" id="cd03801">
    <property type="entry name" value="GT4_PimA-like"/>
    <property type="match status" value="1"/>
</dbReference>
<protein>
    <submittedName>
        <fullName evidence="1">Glycosyltransferase involved in cell wall biosynthesis</fullName>
    </submittedName>
</protein>
<reference evidence="1 2" key="1">
    <citation type="submission" date="2018-03" db="EMBL/GenBank/DDBJ databases">
        <title>Genomic Encyclopedia of Type Strains, Phase III (KMG-III): the genomes of soil and plant-associated and newly described type strains.</title>
        <authorList>
            <person name="Whitman W."/>
        </authorList>
    </citation>
    <scope>NUCLEOTIDE SEQUENCE [LARGE SCALE GENOMIC DNA]</scope>
    <source>
        <strain evidence="1 2">CGMCC 4.7067</strain>
    </source>
</reference>
<dbReference type="GO" id="GO:0016740">
    <property type="term" value="F:transferase activity"/>
    <property type="evidence" value="ECO:0007669"/>
    <property type="project" value="UniProtKB-KW"/>
</dbReference>
<evidence type="ECO:0000313" key="2">
    <source>
        <dbReference type="Proteomes" id="UP000238176"/>
    </source>
</evidence>
<dbReference type="AlphaFoldDB" id="A0A2T0UL87"/>
<evidence type="ECO:0000313" key="1">
    <source>
        <dbReference type="EMBL" id="PRY58656.1"/>
    </source>
</evidence>
<keyword evidence="2" id="KW-1185">Reference proteome</keyword>
<accession>A0A2T0UL87</accession>
<dbReference type="Proteomes" id="UP000238176">
    <property type="component" value="Unassembled WGS sequence"/>
</dbReference>
<dbReference type="Pfam" id="PF20706">
    <property type="entry name" value="GT4-conflict"/>
    <property type="match status" value="1"/>
</dbReference>
<sequence length="412" mass="44239">MNARSNSQTASLATGIRPVRVFIVAQEWRSAHGGLATMNRSLSIALAAAGASVVCLMPEVRREDYEDAAAHDVILIEARPVPGGTAQQAMLRKPVLPHGWRPDLVIGHGRVTGPEALGLTQDFFGEAKRLQVVHVAPDEIEWWKEGRTDDAGVRAQARTELELDLAVSAHRTVAVGPRLHARMRRDLSVHDGVPEPVRLDPGFDHTDLDVVRTPPPGGPDQVLLMGRIEDYEIKGVGLAAQALAHAMRLRGPAAPKIELLVRGAPPGESAALRERLIIELGDAAMQVTVRPFTTDQSALRHDLLRASLLLMPSSAEGYGLVGLEGITAGTPVLLSGQSGLGQSLSGVVYPAGATGPVVPVTSDPTEDADRWGHRIAAVLEDRDAAFRRADWLKRELAAKWTWKSAAEDLLSL</sequence>
<gene>
    <name evidence="1" type="ORF">B0I28_105371</name>
</gene>
<name>A0A2T0UL87_9ACTN</name>
<dbReference type="PANTHER" id="PTHR12526">
    <property type="entry name" value="GLYCOSYLTRANSFERASE"/>
    <property type="match status" value="1"/>
</dbReference>
<dbReference type="Gene3D" id="3.40.50.2000">
    <property type="entry name" value="Glycogen Phosphorylase B"/>
    <property type="match status" value="2"/>
</dbReference>
<proteinExistence type="predicted"/>